<feature type="transmembrane region" description="Helical" evidence="1">
    <location>
        <begin position="12"/>
        <end position="33"/>
    </location>
</feature>
<dbReference type="PANTHER" id="PTHR12631">
    <property type="entry name" value="ALPHA-L-IDURONIDASE"/>
    <property type="match status" value="1"/>
</dbReference>
<dbReference type="SUPFAM" id="SSF51445">
    <property type="entry name" value="(Trans)glycosidases"/>
    <property type="match status" value="2"/>
</dbReference>
<keyword evidence="1" id="KW-1133">Transmembrane helix</keyword>
<dbReference type="Gene3D" id="3.20.20.80">
    <property type="entry name" value="Glycosidases"/>
    <property type="match status" value="1"/>
</dbReference>
<organism evidence="3 4">
    <name type="scientific">Candidatus Woesebacteria bacterium RIFCSPLOWO2_01_FULL_39_10</name>
    <dbReference type="NCBI Taxonomy" id="1802516"/>
    <lineage>
        <taxon>Bacteria</taxon>
        <taxon>Candidatus Woeseibacteriota</taxon>
    </lineage>
</organism>
<protein>
    <recommendedName>
        <fullName evidence="2">Transglycosylase SLT domain-containing protein</fullName>
    </recommendedName>
</protein>
<accession>A0A1F8B545</accession>
<dbReference type="InterPro" id="IPR043992">
    <property type="entry name" value="SLT_3"/>
</dbReference>
<evidence type="ECO:0000259" key="2">
    <source>
        <dbReference type="Pfam" id="PF18896"/>
    </source>
</evidence>
<comment type="caution">
    <text evidence="3">The sequence shown here is derived from an EMBL/GenBank/DDBJ whole genome shotgun (WGS) entry which is preliminary data.</text>
</comment>
<reference evidence="3 4" key="1">
    <citation type="journal article" date="2016" name="Nat. Commun.">
        <title>Thousands of microbial genomes shed light on interconnected biogeochemical processes in an aquifer system.</title>
        <authorList>
            <person name="Anantharaman K."/>
            <person name="Brown C.T."/>
            <person name="Hug L.A."/>
            <person name="Sharon I."/>
            <person name="Castelle C.J."/>
            <person name="Probst A.J."/>
            <person name="Thomas B.C."/>
            <person name="Singh A."/>
            <person name="Wilkins M.J."/>
            <person name="Karaoz U."/>
            <person name="Brodie E.L."/>
            <person name="Williams K.H."/>
            <person name="Hubbard S.S."/>
            <person name="Banfield J.F."/>
        </authorList>
    </citation>
    <scope>NUCLEOTIDE SEQUENCE [LARGE SCALE GENOMIC DNA]</scope>
</reference>
<evidence type="ECO:0000313" key="3">
    <source>
        <dbReference type="EMBL" id="OGM59163.1"/>
    </source>
</evidence>
<dbReference type="InterPro" id="IPR017853">
    <property type="entry name" value="GH"/>
</dbReference>
<dbReference type="STRING" id="1802516.A3A75_03010"/>
<dbReference type="Proteomes" id="UP000179018">
    <property type="component" value="Unassembled WGS sequence"/>
</dbReference>
<gene>
    <name evidence="3" type="ORF">A3A75_03010</name>
</gene>
<evidence type="ECO:0000256" key="1">
    <source>
        <dbReference type="SAM" id="Phobius"/>
    </source>
</evidence>
<dbReference type="EMBL" id="MGHC01000026">
    <property type="protein sequence ID" value="OGM59163.1"/>
    <property type="molecule type" value="Genomic_DNA"/>
</dbReference>
<keyword evidence="1" id="KW-0472">Membrane</keyword>
<proteinExistence type="predicted"/>
<dbReference type="PANTHER" id="PTHR12631:SF10">
    <property type="entry name" value="BETA-XYLOSIDASE-LIKE PROTEIN-RELATED"/>
    <property type="match status" value="1"/>
</dbReference>
<sequence length="1687" mass="182869">MFLSNFFFNNKEFIRIYFLTFLVGFFFLLFFTFPKEIKAACYCVNPDGSNCACDTAAPTPPAILYDATINTQGVAVKCDTQWEANAYDAVRNPVCGTAAETIPYCSRTSWSNTSLICWGTNFDGPITPAGISVDKGWQQFATPSDVTFNTGAWTGITDILACGSNVFCCGSPVSHCPESKTYGSCSVRNPEYDPKRPPAICSNSVTNPPPPGRRTPYPDPYVPCNETRPNLTHPFEGEFHSLRPYQASPCNRRLEDLALFCGNDFILTDSFSVDKQFDPSNYSGSYSSPPAVPSTPLGAACYACRGGNCSPIGFDPTCMGTALASYMNGVISSATSAGPLTHIKFLSPAFNFTNPVTYQIASAMNAAGADWSSLTGIAGNAYNCCGNNVTGHVSAFRTATGLNLPVMVTETGVIDGTLGDLGTQMSLVKGDSSYLGALFFNGFGYGNYDPATWNPNLLNQGKISDFATACGSLPCTKLGANSAVYYSAPSQFYSDVDGVDGMIYTLAISNGIDETPVLTDIGIAHSRNLIPIIRIGDASWTSGPSASQYGAFLRSIDSQVSGTVYAITGPNEPDIEHWLAPQCTSVSTTPSSQCIPSLNTCDPTLPNQCANSPDCRDNGDGTETCVFNISRTRDITIDPQDTELPIMGYTEPSIGNQSDPFRVINSRFQDETVTDPQKVNEYVSWYLNGVIGRAEYDPPDTDIFGNLTTQGEKRIIDFSGPLKRLLSWESQVVRRIQEVDKQQQGNIRHNQIVACSNILLGVSHCYPGLQLPPLIPPGARLSDFVTQAPPLQRIWNISLLSSIWNLYWNLVNPGQPPPPLPVNPSPFFVYWIRYQFWRLFNPASSTMFSYIPFSSTEDRVGQSRLDTYSIQPAGSSSVTILSSQITKQNPSFLYFSHMLESNELGELLQTLHSYKGADLAAPADPAIAPSAQYCDIREIRSNPGDSLFASNLTATIQYTAQMSCDFAIYDPTLQGNLCSKLTGGSGSCQPLPVSNWNCSNYYGQVDCGLNQFCGVGCTPAAPTCIPSGQVCEASGISLGQCCPGLACNTGTGNLTCGIDPNFGSNLNLTQNCSSTATIALQTVTETPLADEVWSRLVAGPAAVFKRIFPKIEDAPGRPIRRLWDIPAASPVNYTVTGGALAGNPATGRLGSQAELYFPHIGGIHEYFLNCIQKTLRPKGFGQGCTSAPDPLNDPYAPLGQIGGARCGISAQSWRIKDNPTQFTQHFRTLGVTNVRFGIDWAAVEGATKDVYDWNGNGIDTAVNTMLGNNTTIIGIFVTIPPWNTINPGDPNDPNSCIRNQTKCVMDRNDQNVVNEFRQFAQDVVRKYPRIRNWEFWNEPDMWENFKGINGNYDPNGNFDPALYVFWLNQFSDAAKQVDSSLTIAAAAPLGGAGASAVDDYYRYNGRFDAVTFHPYGANRNTDPLDRNNVLAIRDIMVTRGYSNNKIWLTEYGFNTIHATNSNYCIGGLSYAEQAQRVQDALSWIFTQNYVEFADLHMLHDIPPPEGPLCMGLTGEPLAGFSPLKDAYQVFQSLCTAPAAPTGGRCQIGTGLCSPTYLSQWFPGCHANQASVICNRESGGNPTALNDDCRIGATPDYSAGLFQINLLVHPPVCAAAFSYTSYPNPSCQILDQPTVDYCLYGDGQTFFGYFDPDENAAYASAMSGGGQDWSPWGSPNVICMQLVASLCP</sequence>
<dbReference type="InterPro" id="IPR051923">
    <property type="entry name" value="Glycosyl_Hydrolase_39"/>
</dbReference>
<dbReference type="Pfam" id="PF18896">
    <property type="entry name" value="SLT_3"/>
    <property type="match status" value="1"/>
</dbReference>
<name>A0A1F8B545_9BACT</name>
<feature type="domain" description="Transglycosylase SLT" evidence="2">
    <location>
        <begin position="1572"/>
        <end position="1672"/>
    </location>
</feature>
<evidence type="ECO:0000313" key="4">
    <source>
        <dbReference type="Proteomes" id="UP000179018"/>
    </source>
</evidence>
<keyword evidence="1" id="KW-0812">Transmembrane</keyword>
<dbReference type="GO" id="GO:0004553">
    <property type="term" value="F:hydrolase activity, hydrolyzing O-glycosyl compounds"/>
    <property type="evidence" value="ECO:0007669"/>
    <property type="project" value="TreeGrafter"/>
</dbReference>